<evidence type="ECO:0000256" key="1">
    <source>
        <dbReference type="ARBA" id="ARBA00006611"/>
    </source>
</evidence>
<dbReference type="CDD" id="cd01131">
    <property type="entry name" value="PilT"/>
    <property type="match status" value="1"/>
</dbReference>
<name>A0A955L0T8_9BACT</name>
<dbReference type="SMART" id="SM00382">
    <property type="entry name" value="AAA"/>
    <property type="match status" value="1"/>
</dbReference>
<dbReference type="InterPro" id="IPR027417">
    <property type="entry name" value="P-loop_NTPase"/>
</dbReference>
<evidence type="ECO:0000313" key="5">
    <source>
        <dbReference type="Proteomes" id="UP000745577"/>
    </source>
</evidence>
<dbReference type="PANTHER" id="PTHR30486:SF16">
    <property type="entry name" value="TWITCHING MOTILITY PROTEIN PILT"/>
    <property type="match status" value="1"/>
</dbReference>
<dbReference type="InterPro" id="IPR001482">
    <property type="entry name" value="T2SS/T4SS_dom"/>
</dbReference>
<reference evidence="4" key="1">
    <citation type="submission" date="2020-04" db="EMBL/GenBank/DDBJ databases">
        <authorList>
            <person name="Zhang T."/>
        </authorList>
    </citation>
    <scope>NUCLEOTIDE SEQUENCE</scope>
    <source>
        <strain evidence="4">HKST-UBA15</strain>
    </source>
</reference>
<dbReference type="PANTHER" id="PTHR30486">
    <property type="entry name" value="TWITCHING MOTILITY PROTEIN PILT"/>
    <property type="match status" value="1"/>
</dbReference>
<sequence length="480" mass="53039">MQNTVLPQNNNVREYSGPPLPRSNALFNDIDYQLSTDFRDAVLQPSSAGNASTQTLDTPPSANDVSVAQTQQPITQPTLPENPQLNYTPIQPVPSQSEQSQPPVTPQVSQVYKPAQENKVILGSNITNFNSINDLLSLAVDKGASDLHISVGYPPLLRINGDLLPVPSQVLTQEKVSQLFTEILQENQKKQLMNYLDIDFSYTHTTGNRFRINIFHKQGQLAGAFRLIPSKIRTITDLGMPSILQDFTTVANGLVLITGPTGSGKSTTIASVIQEINLTQARHIITIEDPVEYLFPRAKALVNQREVGKDVRSWTRGLREILREDPDVVLVGEMRDYETIALTITAAETGHLVFSTLHTNSASQTIDRIIDVFPDVQQAQIRAQLANVIHAVVSQRLIPLKSGGRKAVCEIMIATPAIRNAIREKKTYQIDNMIQTSSELGMISLEKSLVNLIRSGEITLDEAQAYTVKHNDLISLLKQN</sequence>
<feature type="domain" description="Bacterial type II secretion system protein E" evidence="3">
    <location>
        <begin position="322"/>
        <end position="336"/>
    </location>
</feature>
<dbReference type="InterPro" id="IPR003593">
    <property type="entry name" value="AAA+_ATPase"/>
</dbReference>
<dbReference type="InterPro" id="IPR050921">
    <property type="entry name" value="T4SS_GSP_E_ATPase"/>
</dbReference>
<organism evidence="4 5">
    <name type="scientific">Candidatus Dojkabacteria bacterium</name>
    <dbReference type="NCBI Taxonomy" id="2099670"/>
    <lineage>
        <taxon>Bacteria</taxon>
        <taxon>Candidatus Dojkabacteria</taxon>
    </lineage>
</organism>
<reference evidence="4" key="2">
    <citation type="journal article" date="2021" name="Microbiome">
        <title>Successional dynamics and alternative stable states in a saline activated sludge microbial community over 9 years.</title>
        <authorList>
            <person name="Wang Y."/>
            <person name="Ye J."/>
            <person name="Ju F."/>
            <person name="Liu L."/>
            <person name="Boyd J.A."/>
            <person name="Deng Y."/>
            <person name="Parks D.H."/>
            <person name="Jiang X."/>
            <person name="Yin X."/>
            <person name="Woodcroft B.J."/>
            <person name="Tyson G.W."/>
            <person name="Hugenholtz P."/>
            <person name="Polz M.F."/>
            <person name="Zhang T."/>
        </authorList>
    </citation>
    <scope>NUCLEOTIDE SEQUENCE</scope>
    <source>
        <strain evidence="4">HKST-UBA15</strain>
    </source>
</reference>
<feature type="compositionally biased region" description="Low complexity" evidence="2">
    <location>
        <begin position="69"/>
        <end position="79"/>
    </location>
</feature>
<comment type="caution">
    <text evidence="4">The sequence shown here is derived from an EMBL/GenBank/DDBJ whole genome shotgun (WGS) entry which is preliminary data.</text>
</comment>
<evidence type="ECO:0000313" key="4">
    <source>
        <dbReference type="EMBL" id="MCA9379580.1"/>
    </source>
</evidence>
<dbReference type="Gene3D" id="3.40.50.300">
    <property type="entry name" value="P-loop containing nucleotide triphosphate hydrolases"/>
    <property type="match status" value="1"/>
</dbReference>
<feature type="region of interest" description="Disordered" evidence="2">
    <location>
        <begin position="47"/>
        <end position="107"/>
    </location>
</feature>
<feature type="compositionally biased region" description="Low complexity" evidence="2">
    <location>
        <begin position="89"/>
        <end position="107"/>
    </location>
</feature>
<accession>A0A955L0T8</accession>
<gene>
    <name evidence="4" type="ORF">KC675_00185</name>
</gene>
<dbReference type="GO" id="GO:0016887">
    <property type="term" value="F:ATP hydrolysis activity"/>
    <property type="evidence" value="ECO:0007669"/>
    <property type="project" value="InterPro"/>
</dbReference>
<dbReference type="NCBIfam" id="TIGR01420">
    <property type="entry name" value="pilT_fam"/>
    <property type="match status" value="1"/>
</dbReference>
<dbReference type="EMBL" id="JAGQLL010000002">
    <property type="protein sequence ID" value="MCA9379580.1"/>
    <property type="molecule type" value="Genomic_DNA"/>
</dbReference>
<dbReference type="Pfam" id="PF00437">
    <property type="entry name" value="T2SSE"/>
    <property type="match status" value="1"/>
</dbReference>
<feature type="compositionally biased region" description="Polar residues" evidence="2">
    <location>
        <begin position="1"/>
        <end position="13"/>
    </location>
</feature>
<dbReference type="Gene3D" id="3.30.450.90">
    <property type="match status" value="1"/>
</dbReference>
<evidence type="ECO:0000256" key="2">
    <source>
        <dbReference type="SAM" id="MobiDB-lite"/>
    </source>
</evidence>
<dbReference type="Proteomes" id="UP000745577">
    <property type="component" value="Unassembled WGS sequence"/>
</dbReference>
<feature type="region of interest" description="Disordered" evidence="2">
    <location>
        <begin position="1"/>
        <end position="23"/>
    </location>
</feature>
<dbReference type="InterPro" id="IPR006321">
    <property type="entry name" value="PilT/PilU"/>
</dbReference>
<comment type="similarity">
    <text evidence="1">Belongs to the GSP E family.</text>
</comment>
<evidence type="ECO:0000259" key="3">
    <source>
        <dbReference type="PROSITE" id="PS00662"/>
    </source>
</evidence>
<proteinExistence type="inferred from homology"/>
<dbReference type="GO" id="GO:0005524">
    <property type="term" value="F:ATP binding"/>
    <property type="evidence" value="ECO:0007669"/>
    <property type="project" value="InterPro"/>
</dbReference>
<dbReference type="PROSITE" id="PS00662">
    <property type="entry name" value="T2SP_E"/>
    <property type="match status" value="1"/>
</dbReference>
<dbReference type="SUPFAM" id="SSF52540">
    <property type="entry name" value="P-loop containing nucleoside triphosphate hydrolases"/>
    <property type="match status" value="1"/>
</dbReference>
<protein>
    <submittedName>
        <fullName evidence="4">PilT/PilU family type 4a pilus ATPase</fullName>
    </submittedName>
</protein>
<dbReference type="AlphaFoldDB" id="A0A955L0T8"/>
<feature type="compositionally biased region" description="Polar residues" evidence="2">
    <location>
        <begin position="47"/>
        <end position="68"/>
    </location>
</feature>